<dbReference type="Proteomes" id="UP000235619">
    <property type="component" value="Unassembled WGS sequence"/>
</dbReference>
<keyword evidence="2" id="KW-0732">Signal</keyword>
<name>A0A2N7QG88_9BACT</name>
<protein>
    <recommendedName>
        <fullName evidence="5">Lipoprotein</fullName>
    </recommendedName>
</protein>
<sequence>MKKLVSFMLSLALVGMVGLTAGCKKKEEAPKEGAPKVETPAPAPQPSENVTAPEKAPEKPAEKPA</sequence>
<evidence type="ECO:0008006" key="5">
    <source>
        <dbReference type="Google" id="ProtNLM"/>
    </source>
</evidence>
<dbReference type="PROSITE" id="PS51257">
    <property type="entry name" value="PROKAR_LIPOPROTEIN"/>
    <property type="match status" value="1"/>
</dbReference>
<dbReference type="EMBL" id="PNJD01000073">
    <property type="protein sequence ID" value="PMP98003.1"/>
    <property type="molecule type" value="Genomic_DNA"/>
</dbReference>
<accession>A0A2N7QG88</accession>
<evidence type="ECO:0000256" key="2">
    <source>
        <dbReference type="SAM" id="SignalP"/>
    </source>
</evidence>
<gene>
    <name evidence="3" type="ORF">C0169_01145</name>
</gene>
<feature type="compositionally biased region" description="Basic and acidic residues" evidence="1">
    <location>
        <begin position="26"/>
        <end position="35"/>
    </location>
</feature>
<comment type="caution">
    <text evidence="3">The sequence shown here is derived from an EMBL/GenBank/DDBJ whole genome shotgun (WGS) entry which is preliminary data.</text>
</comment>
<evidence type="ECO:0000313" key="3">
    <source>
        <dbReference type="EMBL" id="PMP98003.1"/>
    </source>
</evidence>
<feature type="compositionally biased region" description="Basic and acidic residues" evidence="1">
    <location>
        <begin position="55"/>
        <end position="65"/>
    </location>
</feature>
<feature type="region of interest" description="Disordered" evidence="1">
    <location>
        <begin position="26"/>
        <end position="65"/>
    </location>
</feature>
<feature type="non-terminal residue" evidence="3">
    <location>
        <position position="65"/>
    </location>
</feature>
<dbReference type="AlphaFoldDB" id="A0A2N7QG88"/>
<organism evidence="3 4">
    <name type="scientific">Thermodesulfobacterium geofontis</name>
    <dbReference type="NCBI Taxonomy" id="1295609"/>
    <lineage>
        <taxon>Bacteria</taxon>
        <taxon>Pseudomonadati</taxon>
        <taxon>Thermodesulfobacteriota</taxon>
        <taxon>Thermodesulfobacteria</taxon>
        <taxon>Thermodesulfobacteriales</taxon>
        <taxon>Thermodesulfobacteriaceae</taxon>
        <taxon>Thermodesulfobacterium</taxon>
    </lineage>
</organism>
<evidence type="ECO:0000313" key="4">
    <source>
        <dbReference type="Proteomes" id="UP000235619"/>
    </source>
</evidence>
<feature type="signal peptide" evidence="2">
    <location>
        <begin position="1"/>
        <end position="21"/>
    </location>
</feature>
<feature type="chain" id="PRO_5014866627" description="Lipoprotein" evidence="2">
    <location>
        <begin position="22"/>
        <end position="65"/>
    </location>
</feature>
<reference evidence="3 4" key="1">
    <citation type="submission" date="2018-01" db="EMBL/GenBank/DDBJ databases">
        <title>Metagenomic assembled genomes from two thermal pools in the Uzon Caldera, Kamchatka, Russia.</title>
        <authorList>
            <person name="Wilkins L."/>
            <person name="Ettinger C."/>
        </authorList>
    </citation>
    <scope>NUCLEOTIDE SEQUENCE [LARGE SCALE GENOMIC DNA]</scope>
    <source>
        <strain evidence="3">ARK-04</strain>
    </source>
</reference>
<evidence type="ECO:0000256" key="1">
    <source>
        <dbReference type="SAM" id="MobiDB-lite"/>
    </source>
</evidence>
<proteinExistence type="predicted"/>